<accession>A0A5P2HBT7</accession>
<evidence type="ECO:0000256" key="1">
    <source>
        <dbReference type="ARBA" id="ARBA00022491"/>
    </source>
</evidence>
<protein>
    <submittedName>
        <fullName evidence="7">AraC family transcriptional regulator</fullName>
    </submittedName>
</protein>
<keyword evidence="1" id="KW-0678">Repressor</keyword>
<organism evidence="7 8">
    <name type="scientific">Cupriavidus pauculus</name>
    <dbReference type="NCBI Taxonomy" id="82633"/>
    <lineage>
        <taxon>Bacteria</taxon>
        <taxon>Pseudomonadati</taxon>
        <taxon>Pseudomonadota</taxon>
        <taxon>Betaproteobacteria</taxon>
        <taxon>Burkholderiales</taxon>
        <taxon>Burkholderiaceae</taxon>
        <taxon>Cupriavidus</taxon>
    </lineage>
</organism>
<dbReference type="EMBL" id="CP044067">
    <property type="protein sequence ID" value="QET05064.1"/>
    <property type="molecule type" value="Genomic_DNA"/>
</dbReference>
<feature type="domain" description="HTH araC/xylS-type" evidence="6">
    <location>
        <begin position="160"/>
        <end position="257"/>
    </location>
</feature>
<dbReference type="PANTHER" id="PTHR11019:SF159">
    <property type="entry name" value="TRANSCRIPTIONAL REGULATOR-RELATED"/>
    <property type="match status" value="1"/>
</dbReference>
<dbReference type="OrthoDB" id="9804543at2"/>
<dbReference type="Pfam" id="PF12833">
    <property type="entry name" value="HTH_18"/>
    <property type="match status" value="1"/>
</dbReference>
<dbReference type="Proteomes" id="UP000322822">
    <property type="component" value="Chromosome 2"/>
</dbReference>
<dbReference type="RefSeq" id="WP_150375123.1">
    <property type="nucleotide sequence ID" value="NZ_CP044067.1"/>
</dbReference>
<keyword evidence="5" id="KW-0804">Transcription</keyword>
<evidence type="ECO:0000313" key="7">
    <source>
        <dbReference type="EMBL" id="QET05064.1"/>
    </source>
</evidence>
<dbReference type="InterPro" id="IPR018060">
    <property type="entry name" value="HTH_AraC"/>
</dbReference>
<dbReference type="SUPFAM" id="SSF51182">
    <property type="entry name" value="RmlC-like cupins"/>
    <property type="match status" value="1"/>
</dbReference>
<dbReference type="InterPro" id="IPR018062">
    <property type="entry name" value="HTH_AraC-typ_CS"/>
</dbReference>
<dbReference type="GO" id="GO:0043565">
    <property type="term" value="F:sequence-specific DNA binding"/>
    <property type="evidence" value="ECO:0007669"/>
    <property type="project" value="InterPro"/>
</dbReference>
<dbReference type="CDD" id="cd06124">
    <property type="entry name" value="cupin_NimR-like_N"/>
    <property type="match status" value="1"/>
</dbReference>
<dbReference type="PROSITE" id="PS00041">
    <property type="entry name" value="HTH_ARAC_FAMILY_1"/>
    <property type="match status" value="1"/>
</dbReference>
<dbReference type="AlphaFoldDB" id="A0A5P2HBT7"/>
<evidence type="ECO:0000256" key="3">
    <source>
        <dbReference type="ARBA" id="ARBA00023125"/>
    </source>
</evidence>
<dbReference type="GO" id="GO:0003700">
    <property type="term" value="F:DNA-binding transcription factor activity"/>
    <property type="evidence" value="ECO:0007669"/>
    <property type="project" value="InterPro"/>
</dbReference>
<dbReference type="PRINTS" id="PR00032">
    <property type="entry name" value="HTHARAC"/>
</dbReference>
<dbReference type="InterPro" id="IPR014710">
    <property type="entry name" value="RmlC-like_jellyroll"/>
</dbReference>
<dbReference type="FunFam" id="1.10.10.60:FF:000132">
    <property type="entry name" value="AraC family transcriptional regulator"/>
    <property type="match status" value="1"/>
</dbReference>
<evidence type="ECO:0000256" key="2">
    <source>
        <dbReference type="ARBA" id="ARBA00023015"/>
    </source>
</evidence>
<keyword evidence="2" id="KW-0805">Transcription regulation</keyword>
<dbReference type="PROSITE" id="PS01124">
    <property type="entry name" value="HTH_ARAC_FAMILY_2"/>
    <property type="match status" value="1"/>
</dbReference>
<dbReference type="InterPro" id="IPR009057">
    <property type="entry name" value="Homeodomain-like_sf"/>
</dbReference>
<dbReference type="Pfam" id="PF02311">
    <property type="entry name" value="AraC_binding"/>
    <property type="match status" value="1"/>
</dbReference>
<dbReference type="SUPFAM" id="SSF46689">
    <property type="entry name" value="Homeodomain-like"/>
    <property type="match status" value="1"/>
</dbReference>
<dbReference type="InterPro" id="IPR011051">
    <property type="entry name" value="RmlC_Cupin_sf"/>
</dbReference>
<keyword evidence="3" id="KW-0238">DNA-binding</keyword>
<dbReference type="SMART" id="SM00342">
    <property type="entry name" value="HTH_ARAC"/>
    <property type="match status" value="1"/>
</dbReference>
<evidence type="ECO:0000256" key="4">
    <source>
        <dbReference type="ARBA" id="ARBA00023159"/>
    </source>
</evidence>
<keyword evidence="4" id="KW-0010">Activator</keyword>
<reference evidence="7 8" key="1">
    <citation type="submission" date="2019-09" db="EMBL/GenBank/DDBJ databases">
        <title>FDA dAtabase for Regulatory Grade micrObial Sequences (FDA-ARGOS): Supporting development and validation of Infectious Disease Dx tests.</title>
        <authorList>
            <person name="Sciortino C."/>
            <person name="Tallon L."/>
            <person name="Sadzewicz L."/>
            <person name="Vavikolanu K."/>
            <person name="Mehta A."/>
            <person name="Aluvathingal J."/>
            <person name="Nadendla S."/>
            <person name="Nandy P."/>
            <person name="Geyer C."/>
            <person name="Yan Y."/>
            <person name="Sichtig H."/>
        </authorList>
    </citation>
    <scope>NUCLEOTIDE SEQUENCE [LARGE SCALE GENOMIC DNA]</scope>
    <source>
        <strain evidence="7 8">FDAARGOS_664</strain>
    </source>
</reference>
<evidence type="ECO:0000313" key="8">
    <source>
        <dbReference type="Proteomes" id="UP000322822"/>
    </source>
</evidence>
<proteinExistence type="predicted"/>
<gene>
    <name evidence="7" type="ORF">FOB72_23705</name>
</gene>
<dbReference type="InterPro" id="IPR003313">
    <property type="entry name" value="AraC-bd"/>
</dbReference>
<evidence type="ECO:0000259" key="6">
    <source>
        <dbReference type="PROSITE" id="PS01124"/>
    </source>
</evidence>
<dbReference type="Gene3D" id="1.10.10.60">
    <property type="entry name" value="Homeodomain-like"/>
    <property type="match status" value="1"/>
</dbReference>
<name>A0A5P2HBT7_9BURK</name>
<evidence type="ECO:0000256" key="5">
    <source>
        <dbReference type="ARBA" id="ARBA00023163"/>
    </source>
</evidence>
<dbReference type="PANTHER" id="PTHR11019">
    <property type="entry name" value="HTH-TYPE TRANSCRIPTIONAL REGULATOR NIMR"/>
    <property type="match status" value="1"/>
</dbReference>
<dbReference type="Gene3D" id="2.60.120.10">
    <property type="entry name" value="Jelly Rolls"/>
    <property type="match status" value="1"/>
</dbReference>
<sequence>MFGKSENREDYQTIDRPVGGMARRLADGHYIPPHSHPRGQLIYAFEGAILVNTDFGSWVVPPQRAVWVACEVEHAMQACGVVEMRTVYIRTDAVPTELPGCCVVAVPPLLRELVSAVVAMPVSYDEQGRDGLVVQLLLQELRPLSVVPLHLPMPKDQRLIKICTRILADPADETSVEAWSRSVGASERTIIRLFPEETGLTYSRWKQQARLMAAVRLLAQGGNVTDIALQLGYESPSAFSAMFRRALGMTPTEYFRDMRSPVLASARQGVA</sequence>
<dbReference type="InterPro" id="IPR020449">
    <property type="entry name" value="Tscrpt_reg_AraC-type_HTH"/>
</dbReference>